<sequence>MTLEKQSFEGLMSSLNLEEFPTYEIHNELNYNQLSIIKNNLEIQLTRLFEILQDFKCDMETPLIINGFPRDDIDVVSVRLIRVKIIRLRNDHKYLLSLIEEKLINQFNNPDDMEPSKVVEIDSDIPFAIIDEVIDQSPSHKAGLKKGDKIVKFDKDINAMNNDKLMKLVHRVKTKVNEAIEIDILRNERIIVELVPTDQWDGKGLLGCKILPI</sequence>
<gene>
    <name evidence="1" type="ORF">CLIB1444_07S02740</name>
</gene>
<dbReference type="Proteomes" id="UP001152531">
    <property type="component" value="Unassembled WGS sequence"/>
</dbReference>
<reference evidence="1" key="1">
    <citation type="submission" date="2022-06" db="EMBL/GenBank/DDBJ databases">
        <authorList>
            <person name="Legras J.-L."/>
            <person name="Devillers H."/>
            <person name="Grondin C."/>
        </authorList>
    </citation>
    <scope>NUCLEOTIDE SEQUENCE</scope>
    <source>
        <strain evidence="1">CLIB 1444</strain>
    </source>
</reference>
<evidence type="ECO:0000313" key="2">
    <source>
        <dbReference type="Proteomes" id="UP001152531"/>
    </source>
</evidence>
<evidence type="ECO:0000313" key="1">
    <source>
        <dbReference type="EMBL" id="CAH6721801.1"/>
    </source>
</evidence>
<keyword evidence="2" id="KW-1185">Reference proteome</keyword>
<comment type="caution">
    <text evidence="1">The sequence shown here is derived from an EMBL/GenBank/DDBJ whole genome shotgun (WGS) entry which is preliminary data.</text>
</comment>
<protein>
    <submittedName>
        <fullName evidence="1">Probable 26S proteasome regulatory subunit p27</fullName>
    </submittedName>
</protein>
<dbReference type="EMBL" id="CALSDN010000007">
    <property type="protein sequence ID" value="CAH6721801.1"/>
    <property type="molecule type" value="Genomic_DNA"/>
</dbReference>
<organism evidence="1 2">
    <name type="scientific">[Candida] jaroonii</name>
    <dbReference type="NCBI Taxonomy" id="467808"/>
    <lineage>
        <taxon>Eukaryota</taxon>
        <taxon>Fungi</taxon>
        <taxon>Dikarya</taxon>
        <taxon>Ascomycota</taxon>
        <taxon>Saccharomycotina</taxon>
        <taxon>Pichiomycetes</taxon>
        <taxon>Debaryomycetaceae</taxon>
        <taxon>Yamadazyma</taxon>
    </lineage>
</organism>
<accession>A0ACA9YAL5</accession>
<name>A0ACA9YAL5_9ASCO</name>
<keyword evidence="1" id="KW-0647">Proteasome</keyword>
<proteinExistence type="predicted"/>